<name>A0ABT3ZRA1_9BURK</name>
<evidence type="ECO:0000256" key="1">
    <source>
        <dbReference type="SAM" id="Phobius"/>
    </source>
</evidence>
<evidence type="ECO:0000313" key="3">
    <source>
        <dbReference type="EMBL" id="MCY0388475.1"/>
    </source>
</evidence>
<evidence type="ECO:0000256" key="2">
    <source>
        <dbReference type="SAM" id="SignalP"/>
    </source>
</evidence>
<keyword evidence="4" id="KW-1185">Reference proteome</keyword>
<evidence type="ECO:0000313" key="4">
    <source>
        <dbReference type="Proteomes" id="UP001082899"/>
    </source>
</evidence>
<accession>A0ABT3ZRA1</accession>
<feature type="transmembrane region" description="Helical" evidence="1">
    <location>
        <begin position="172"/>
        <end position="192"/>
    </location>
</feature>
<dbReference type="EMBL" id="JAPMXC010000005">
    <property type="protein sequence ID" value="MCY0388475.1"/>
    <property type="molecule type" value="Genomic_DNA"/>
</dbReference>
<keyword evidence="1" id="KW-1133">Transmembrane helix</keyword>
<organism evidence="3 4">
    <name type="scientific">Robbsia betulipollinis</name>
    <dbReference type="NCBI Taxonomy" id="2981849"/>
    <lineage>
        <taxon>Bacteria</taxon>
        <taxon>Pseudomonadati</taxon>
        <taxon>Pseudomonadota</taxon>
        <taxon>Betaproteobacteria</taxon>
        <taxon>Burkholderiales</taxon>
        <taxon>Burkholderiaceae</taxon>
        <taxon>Robbsia</taxon>
    </lineage>
</organism>
<proteinExistence type="predicted"/>
<dbReference type="RefSeq" id="WP_267848368.1">
    <property type="nucleotide sequence ID" value="NZ_JAPMXC010000005.1"/>
</dbReference>
<feature type="chain" id="PRO_5046547367" evidence="2">
    <location>
        <begin position="32"/>
        <end position="204"/>
    </location>
</feature>
<dbReference type="Proteomes" id="UP001082899">
    <property type="component" value="Unassembled WGS sequence"/>
</dbReference>
<keyword evidence="2" id="KW-0732">Signal</keyword>
<keyword evidence="1" id="KW-0812">Transmembrane</keyword>
<reference evidence="3" key="1">
    <citation type="submission" date="2022-11" db="EMBL/GenBank/DDBJ databases">
        <title>Robbsia betulipollinis sp. nov., isolated from pollen of birch (Betula pendula).</title>
        <authorList>
            <person name="Shi H."/>
            <person name="Ambika Manirajan B."/>
            <person name="Ratering S."/>
            <person name="Geissler-Plaum R."/>
            <person name="Schnell S."/>
        </authorList>
    </citation>
    <scope>NUCLEOTIDE SEQUENCE</scope>
    <source>
        <strain evidence="3">Bb-Pol-6</strain>
    </source>
</reference>
<gene>
    <name evidence="3" type="ORF">OVY01_14870</name>
</gene>
<comment type="caution">
    <text evidence="3">The sequence shown here is derived from an EMBL/GenBank/DDBJ whole genome shotgun (WGS) entry which is preliminary data.</text>
</comment>
<protein>
    <submittedName>
        <fullName evidence="3">Uncharacterized protein</fullName>
    </submittedName>
</protein>
<feature type="signal peptide" evidence="2">
    <location>
        <begin position="1"/>
        <end position="31"/>
    </location>
</feature>
<keyword evidence="1" id="KW-0472">Membrane</keyword>
<sequence>MRFVILIARRLAPLLVCPVIYVCAAFSAAQAQTPAIQARIEAPGDAPLVRLRWPATSLARAATGRLVALDDAAGTPLSFGFVVAPEDQGHTVRPMWLIVRLQGAVPYRLSVSRDGLSGRYRDDPDALSGHRLPPLGELPVATVPADAWGPIVAVLEDAQAAQQSTDTRWRRWILALAVSGLIALAALIAFFARGQARRDDVTRL</sequence>